<keyword evidence="3" id="KW-1185">Reference proteome</keyword>
<organism evidence="2 3">
    <name type="scientific">Caerostris darwini</name>
    <dbReference type="NCBI Taxonomy" id="1538125"/>
    <lineage>
        <taxon>Eukaryota</taxon>
        <taxon>Metazoa</taxon>
        <taxon>Ecdysozoa</taxon>
        <taxon>Arthropoda</taxon>
        <taxon>Chelicerata</taxon>
        <taxon>Arachnida</taxon>
        <taxon>Araneae</taxon>
        <taxon>Araneomorphae</taxon>
        <taxon>Entelegynae</taxon>
        <taxon>Araneoidea</taxon>
        <taxon>Araneidae</taxon>
        <taxon>Caerostris</taxon>
    </lineage>
</organism>
<feature type="compositionally biased region" description="Basic and acidic residues" evidence="1">
    <location>
        <begin position="102"/>
        <end position="119"/>
    </location>
</feature>
<evidence type="ECO:0000313" key="3">
    <source>
        <dbReference type="Proteomes" id="UP001054837"/>
    </source>
</evidence>
<name>A0AAV4WY32_9ARAC</name>
<comment type="caution">
    <text evidence="2">The sequence shown here is derived from an EMBL/GenBank/DDBJ whole genome shotgun (WGS) entry which is preliminary data.</text>
</comment>
<sequence length="171" mass="19229">MEGGCVLKVTYGHSWGRRCERTGRVQYHLSTDRRGGSTDGSPRQLNEDLDIDSSSPPGLAHYRASSCRVEMAAPDLPFQGGLFWPTIGEARLQGSRAPNNQERSEGKKKCAPRQQREMRLRRTSLCKGESDAWYYGNPKQLSPFVPSPPSMYQTLLWSIPSIRNSRSDLLN</sequence>
<dbReference type="Proteomes" id="UP001054837">
    <property type="component" value="Unassembled WGS sequence"/>
</dbReference>
<protein>
    <submittedName>
        <fullName evidence="2">Uncharacterized protein</fullName>
    </submittedName>
</protein>
<feature type="region of interest" description="Disordered" evidence="1">
    <location>
        <begin position="30"/>
        <end position="57"/>
    </location>
</feature>
<gene>
    <name evidence="2" type="ORF">CDAR_320471</name>
</gene>
<dbReference type="EMBL" id="BPLQ01015341">
    <property type="protein sequence ID" value="GIY87386.1"/>
    <property type="molecule type" value="Genomic_DNA"/>
</dbReference>
<evidence type="ECO:0000313" key="2">
    <source>
        <dbReference type="EMBL" id="GIY87386.1"/>
    </source>
</evidence>
<feature type="region of interest" description="Disordered" evidence="1">
    <location>
        <begin position="94"/>
        <end position="119"/>
    </location>
</feature>
<dbReference type="AlphaFoldDB" id="A0AAV4WY32"/>
<proteinExistence type="predicted"/>
<evidence type="ECO:0000256" key="1">
    <source>
        <dbReference type="SAM" id="MobiDB-lite"/>
    </source>
</evidence>
<accession>A0AAV4WY32</accession>
<reference evidence="2 3" key="1">
    <citation type="submission" date="2021-06" db="EMBL/GenBank/DDBJ databases">
        <title>Caerostris darwini draft genome.</title>
        <authorList>
            <person name="Kono N."/>
            <person name="Arakawa K."/>
        </authorList>
    </citation>
    <scope>NUCLEOTIDE SEQUENCE [LARGE SCALE GENOMIC DNA]</scope>
</reference>